<feature type="signal peptide" evidence="1">
    <location>
        <begin position="1"/>
        <end position="28"/>
    </location>
</feature>
<dbReference type="InterPro" id="IPR016518">
    <property type="entry name" value="Alpha-L-fucosidase"/>
</dbReference>
<proteinExistence type="predicted"/>
<sequence length="785" mass="86948">MSKMSCKTYRSMMFALMLFLGLSTTVNADGESLRLVYDQEARAWTDALPVGNGSFGAMVYGGVESEQIQFNHDTVWAGGPRSYSRKGASQYLAEIRQLLFDGKQKEAENLAMKEFMSVPLGQAAYQPFGDLKLNFGSIENPVDYTRSLDLDGAVAVTEFSSNGVRYTRTVFASHPDGVIAVRIEADQPGKVSFSATLSTPHQKASGVGKVDGRTLKLHGIVDDHESRGFRFIGEVELEAWLRVSTEGGRSSVSEREISVQDADAATLYLVGATSYENYRSLDADPAGQCAATLDRIAEKSYEQILADHQSDHRALFRKVSIDLGGGHSADQTTIERLNQYQEKPDPDFVSLLYQYGRYLLIASSRPGGQAANLQGLWNDSKSPAWDSKYTININTEMNYWPAEVANLAECHEPLFDLLDDVAVTGQEVAKDFYDAGGWVVHHNTDGWRGAAPINHSNHGVWPMGGAWMSTHLWEHYLFSGDEAFLDKRAYPLMKGASEFFLDYLIEDPVNGHGWLVSGPSNSPERGGLVMAPTMDHQIIRSLLNATAEAAEILGRDEEFATRLKETASRIAPNQVGAEGQLKEWLYTEDPKTTHRHVSHLWGLHPGSEITPETPELFEACKRTLEFRGDGATGWSRGWKVNFWARLRDAEHMNKVLTGFFQNSSVKRQAGFYNNLFDAHPPFQIDGNFGLTAGISEALLQSHRRDSNGNHIVDLLPALPSAWPSGSVSGLRARGGFELSMTWENGELTRAEIRSIVGNPLVVQYENKIQTLQESTRPGEVYVFVP</sequence>
<keyword evidence="6" id="KW-1185">Reference proteome</keyword>
<dbReference type="EMBL" id="JACHXU010000032">
    <property type="protein sequence ID" value="MBB3210118.1"/>
    <property type="molecule type" value="Genomic_DNA"/>
</dbReference>
<name>A0A7W5E5X2_9BACT</name>
<dbReference type="InterPro" id="IPR054363">
    <property type="entry name" value="GH95_cat"/>
</dbReference>
<dbReference type="Gene3D" id="2.70.98.50">
    <property type="entry name" value="putative glycoside hydrolase family protein from bacillus halodurans"/>
    <property type="match status" value="1"/>
</dbReference>
<evidence type="ECO:0000256" key="1">
    <source>
        <dbReference type="SAM" id="SignalP"/>
    </source>
</evidence>
<evidence type="ECO:0000313" key="5">
    <source>
        <dbReference type="EMBL" id="MBB3210118.1"/>
    </source>
</evidence>
<dbReference type="GO" id="GO:0004560">
    <property type="term" value="F:alpha-L-fucosidase activity"/>
    <property type="evidence" value="ECO:0007669"/>
    <property type="project" value="UniProtKB-EC"/>
</dbReference>
<dbReference type="Pfam" id="PF14498">
    <property type="entry name" value="Glyco_hyd_65N_2"/>
    <property type="match status" value="1"/>
</dbReference>
<dbReference type="Pfam" id="PF22124">
    <property type="entry name" value="Glyco_hydro_95_cat"/>
    <property type="match status" value="1"/>
</dbReference>
<evidence type="ECO:0000313" key="6">
    <source>
        <dbReference type="Proteomes" id="UP000536179"/>
    </source>
</evidence>
<dbReference type="Pfam" id="PF21307">
    <property type="entry name" value="Glyco_hydro_95_C"/>
    <property type="match status" value="1"/>
</dbReference>
<keyword evidence="5" id="KW-0378">Hydrolase</keyword>
<dbReference type="InterPro" id="IPR008928">
    <property type="entry name" value="6-hairpin_glycosidase_sf"/>
</dbReference>
<gene>
    <name evidence="5" type="ORF">FHS27_005964</name>
</gene>
<dbReference type="PANTHER" id="PTHR31084">
    <property type="entry name" value="ALPHA-L-FUCOSIDASE 2"/>
    <property type="match status" value="1"/>
</dbReference>
<dbReference type="PANTHER" id="PTHR31084:SF0">
    <property type="entry name" value="ALPHA-L-FUCOSIDASE 2"/>
    <property type="match status" value="1"/>
</dbReference>
<keyword evidence="5" id="KW-0326">Glycosidase</keyword>
<dbReference type="GO" id="GO:0005975">
    <property type="term" value="P:carbohydrate metabolic process"/>
    <property type="evidence" value="ECO:0007669"/>
    <property type="project" value="InterPro"/>
</dbReference>
<feature type="domain" description="Glycosyl hydrolase family 95 catalytic" evidence="4">
    <location>
        <begin position="300"/>
        <end position="698"/>
    </location>
</feature>
<feature type="chain" id="PRO_5031160238" evidence="1">
    <location>
        <begin position="29"/>
        <end position="785"/>
    </location>
</feature>
<reference evidence="5 6" key="1">
    <citation type="submission" date="2020-08" db="EMBL/GenBank/DDBJ databases">
        <title>Genomic Encyclopedia of Type Strains, Phase III (KMG-III): the genomes of soil and plant-associated and newly described type strains.</title>
        <authorList>
            <person name="Whitman W."/>
        </authorList>
    </citation>
    <scope>NUCLEOTIDE SEQUENCE [LARGE SCALE GENOMIC DNA]</scope>
    <source>
        <strain evidence="5 6">CECT 8075</strain>
    </source>
</reference>
<dbReference type="PIRSF" id="PIRSF007663">
    <property type="entry name" value="UCP007663"/>
    <property type="match status" value="1"/>
</dbReference>
<dbReference type="EC" id="3.2.1.51" evidence="5"/>
<evidence type="ECO:0000259" key="3">
    <source>
        <dbReference type="Pfam" id="PF21307"/>
    </source>
</evidence>
<accession>A0A7W5E5X2</accession>
<feature type="domain" description="Glycosyl hydrolase family 95 N-terminal" evidence="2">
    <location>
        <begin position="35"/>
        <end position="278"/>
    </location>
</feature>
<keyword evidence="1" id="KW-0732">Signal</keyword>
<dbReference type="InterPro" id="IPR049053">
    <property type="entry name" value="AFCA-like_C"/>
</dbReference>
<dbReference type="Proteomes" id="UP000536179">
    <property type="component" value="Unassembled WGS sequence"/>
</dbReference>
<organism evidence="5 6">
    <name type="scientific">Aporhodopirellula rubra</name>
    <dbReference type="NCBI Taxonomy" id="980271"/>
    <lineage>
        <taxon>Bacteria</taxon>
        <taxon>Pseudomonadati</taxon>
        <taxon>Planctomycetota</taxon>
        <taxon>Planctomycetia</taxon>
        <taxon>Pirellulales</taxon>
        <taxon>Pirellulaceae</taxon>
        <taxon>Aporhodopirellula</taxon>
    </lineage>
</organism>
<evidence type="ECO:0000259" key="2">
    <source>
        <dbReference type="Pfam" id="PF14498"/>
    </source>
</evidence>
<dbReference type="InterPro" id="IPR027414">
    <property type="entry name" value="GH95_N_dom"/>
</dbReference>
<protein>
    <submittedName>
        <fullName evidence="5">Alpha-L-fucosidase 2</fullName>
        <ecNumber evidence="5">3.2.1.51</ecNumber>
    </submittedName>
</protein>
<comment type="caution">
    <text evidence="5">The sequence shown here is derived from an EMBL/GenBank/DDBJ whole genome shotgun (WGS) entry which is preliminary data.</text>
</comment>
<evidence type="ECO:0000259" key="4">
    <source>
        <dbReference type="Pfam" id="PF22124"/>
    </source>
</evidence>
<feature type="domain" description="Alpha fucosidase A-like C-terminal" evidence="3">
    <location>
        <begin position="710"/>
        <end position="773"/>
    </location>
</feature>
<dbReference type="AlphaFoldDB" id="A0A7W5E5X2"/>
<dbReference type="InterPro" id="IPR012341">
    <property type="entry name" value="6hp_glycosidase-like_sf"/>
</dbReference>
<dbReference type="SUPFAM" id="SSF48208">
    <property type="entry name" value="Six-hairpin glycosidases"/>
    <property type="match status" value="1"/>
</dbReference>
<dbReference type="Gene3D" id="1.50.10.10">
    <property type="match status" value="1"/>
</dbReference>